<dbReference type="InterPro" id="IPR000160">
    <property type="entry name" value="GGDEF_dom"/>
</dbReference>
<dbReference type="GO" id="GO:0003824">
    <property type="term" value="F:catalytic activity"/>
    <property type="evidence" value="ECO:0007669"/>
    <property type="project" value="UniProtKB-ARBA"/>
</dbReference>
<dbReference type="SMART" id="SM00052">
    <property type="entry name" value="EAL"/>
    <property type="match status" value="1"/>
</dbReference>
<dbReference type="PROSITE" id="PS50883">
    <property type="entry name" value="EAL"/>
    <property type="match status" value="1"/>
</dbReference>
<gene>
    <name evidence="4" type="ORF">HNQ51_000002</name>
</gene>
<dbReference type="SUPFAM" id="SSF55073">
    <property type="entry name" value="Nucleotide cyclase"/>
    <property type="match status" value="1"/>
</dbReference>
<feature type="domain" description="EAL" evidence="2">
    <location>
        <begin position="432"/>
        <end position="684"/>
    </location>
</feature>
<dbReference type="RefSeq" id="WP_138858182.1">
    <property type="nucleotide sequence ID" value="NZ_CP040709.1"/>
</dbReference>
<dbReference type="Proteomes" id="UP000554837">
    <property type="component" value="Unassembled WGS sequence"/>
</dbReference>
<dbReference type="PROSITE" id="PS50887">
    <property type="entry name" value="GGDEF"/>
    <property type="match status" value="1"/>
</dbReference>
<protein>
    <submittedName>
        <fullName evidence="4">Diguanylate cyclase (GGDEF)-like protein</fullName>
    </submittedName>
</protein>
<dbReference type="Gene3D" id="3.30.70.270">
    <property type="match status" value="1"/>
</dbReference>
<dbReference type="NCBIfam" id="TIGR00254">
    <property type="entry name" value="GGDEF"/>
    <property type="match status" value="1"/>
</dbReference>
<sequence length="684" mass="75309">MRPKTPFHLLRYFSGTSLVVIAVLGVALALLLQRRAEAELLHLSERQNEAMTAVYLNALWAEFEPGIQPGAPRTAAALQALALERQWQARSAALMQSSQVVKIKVFALDGVTVFSTDPKQIGENKASNPGFVSARAGQPLSTLTHRERFDSFEGERSEVDLISSYLPVQRGTSVWAVFEVYQDVTPQVQRQKRLTRDLLLNLLTALFLLYGLQLLIVRRAQRILDRQANALRLSHRDLEARVQQRTQELEAATLRLDHLAHHDPLTGLPNRLLCIEHLGRATAKAARNQQELALLVIDLDRFKEINDTLGHAAGDELLCTLSTRLNTELRGGDLLARIGGDEFVCVSDCGDAATEAPRLAQRLLTTLSAPVTLGGQALRVSGSIGIALYPGDGNDSQALFLAADTAMYAAKQEGRNRYQFYRRALTDAALERAQLQQLLHQALAGDELRLHYQVKLLAQGGQRPAGAEALLRWFSPSLGTVPPARFIPVAEDCGLITELGQWVLDEACAQMVRWDAQGLSLPHISVNLSVRQLERIDFLQTLTATLARHGLAPERLELEITESIILNAENAVATLANIATLGVRLALDDFGTGYSSLSYLKQMPIQSLKIDRSFVMGIGEQRGDEAIIRTVIALARSLNLHTVAEGVESDPQLEFLREEGCEQVQGYLLGRPQPPEAFLAEWGG</sequence>
<dbReference type="EMBL" id="JACHHO010000001">
    <property type="protein sequence ID" value="MBB5202709.1"/>
    <property type="molecule type" value="Genomic_DNA"/>
</dbReference>
<dbReference type="AlphaFoldDB" id="A0A840S2E2"/>
<dbReference type="PANTHER" id="PTHR44757:SF2">
    <property type="entry name" value="BIOFILM ARCHITECTURE MAINTENANCE PROTEIN MBAA"/>
    <property type="match status" value="1"/>
</dbReference>
<evidence type="ECO:0000313" key="5">
    <source>
        <dbReference type="Proteomes" id="UP000554837"/>
    </source>
</evidence>
<keyword evidence="1" id="KW-1133">Transmembrane helix</keyword>
<evidence type="ECO:0000259" key="3">
    <source>
        <dbReference type="PROSITE" id="PS50887"/>
    </source>
</evidence>
<dbReference type="InterPro" id="IPR029787">
    <property type="entry name" value="Nucleotide_cyclase"/>
</dbReference>
<evidence type="ECO:0000259" key="2">
    <source>
        <dbReference type="PROSITE" id="PS50883"/>
    </source>
</evidence>
<dbReference type="InterPro" id="IPR043128">
    <property type="entry name" value="Rev_trsase/Diguanyl_cyclase"/>
</dbReference>
<dbReference type="CDD" id="cd01949">
    <property type="entry name" value="GGDEF"/>
    <property type="match status" value="1"/>
</dbReference>
<dbReference type="PANTHER" id="PTHR44757">
    <property type="entry name" value="DIGUANYLATE CYCLASE DGCP"/>
    <property type="match status" value="1"/>
</dbReference>
<feature type="domain" description="GGDEF" evidence="3">
    <location>
        <begin position="290"/>
        <end position="423"/>
    </location>
</feature>
<dbReference type="Pfam" id="PF00990">
    <property type="entry name" value="GGDEF"/>
    <property type="match status" value="1"/>
</dbReference>
<keyword evidence="5" id="KW-1185">Reference proteome</keyword>
<organism evidence="4 5">
    <name type="scientific">Inhella inkyongensis</name>
    <dbReference type="NCBI Taxonomy" id="392593"/>
    <lineage>
        <taxon>Bacteria</taxon>
        <taxon>Pseudomonadati</taxon>
        <taxon>Pseudomonadota</taxon>
        <taxon>Betaproteobacteria</taxon>
        <taxon>Burkholderiales</taxon>
        <taxon>Sphaerotilaceae</taxon>
        <taxon>Inhella</taxon>
    </lineage>
</organism>
<dbReference type="Pfam" id="PF00563">
    <property type="entry name" value="EAL"/>
    <property type="match status" value="1"/>
</dbReference>
<accession>A0A840S2E2</accession>
<evidence type="ECO:0000313" key="4">
    <source>
        <dbReference type="EMBL" id="MBB5202709.1"/>
    </source>
</evidence>
<feature type="transmembrane region" description="Helical" evidence="1">
    <location>
        <begin position="12"/>
        <end position="32"/>
    </location>
</feature>
<keyword evidence="1" id="KW-0472">Membrane</keyword>
<dbReference type="InterPro" id="IPR052155">
    <property type="entry name" value="Biofilm_reg_signaling"/>
</dbReference>
<dbReference type="SUPFAM" id="SSF141868">
    <property type="entry name" value="EAL domain-like"/>
    <property type="match status" value="1"/>
</dbReference>
<reference evidence="4 5" key="1">
    <citation type="submission" date="2020-08" db="EMBL/GenBank/DDBJ databases">
        <title>Genomic Encyclopedia of Type Strains, Phase IV (KMG-IV): sequencing the most valuable type-strain genomes for metagenomic binning, comparative biology and taxonomic classification.</title>
        <authorList>
            <person name="Goeker M."/>
        </authorList>
    </citation>
    <scope>NUCLEOTIDE SEQUENCE [LARGE SCALE GENOMIC DNA]</scope>
    <source>
        <strain evidence="4 5">DSM 23958</strain>
    </source>
</reference>
<dbReference type="FunFam" id="3.30.70.270:FF:000001">
    <property type="entry name" value="Diguanylate cyclase domain protein"/>
    <property type="match status" value="1"/>
</dbReference>
<evidence type="ECO:0000256" key="1">
    <source>
        <dbReference type="SAM" id="Phobius"/>
    </source>
</evidence>
<feature type="transmembrane region" description="Helical" evidence="1">
    <location>
        <begin position="198"/>
        <end position="217"/>
    </location>
</feature>
<proteinExistence type="predicted"/>
<dbReference type="OrthoDB" id="9813903at2"/>
<comment type="caution">
    <text evidence="4">The sequence shown here is derived from an EMBL/GenBank/DDBJ whole genome shotgun (WGS) entry which is preliminary data.</text>
</comment>
<dbReference type="Gene3D" id="3.20.20.450">
    <property type="entry name" value="EAL domain"/>
    <property type="match status" value="1"/>
</dbReference>
<dbReference type="CDD" id="cd01948">
    <property type="entry name" value="EAL"/>
    <property type="match status" value="1"/>
</dbReference>
<dbReference type="InterPro" id="IPR035919">
    <property type="entry name" value="EAL_sf"/>
</dbReference>
<name>A0A840S2E2_9BURK</name>
<dbReference type="InterPro" id="IPR001633">
    <property type="entry name" value="EAL_dom"/>
</dbReference>
<dbReference type="SMART" id="SM00267">
    <property type="entry name" value="GGDEF"/>
    <property type="match status" value="1"/>
</dbReference>
<keyword evidence="1" id="KW-0812">Transmembrane</keyword>